<organism evidence="1 2">
    <name type="scientific">Mesorhabditis belari</name>
    <dbReference type="NCBI Taxonomy" id="2138241"/>
    <lineage>
        <taxon>Eukaryota</taxon>
        <taxon>Metazoa</taxon>
        <taxon>Ecdysozoa</taxon>
        <taxon>Nematoda</taxon>
        <taxon>Chromadorea</taxon>
        <taxon>Rhabditida</taxon>
        <taxon>Rhabditina</taxon>
        <taxon>Rhabditomorpha</taxon>
        <taxon>Rhabditoidea</taxon>
        <taxon>Rhabditidae</taxon>
        <taxon>Mesorhabditinae</taxon>
        <taxon>Mesorhabditis</taxon>
    </lineage>
</organism>
<dbReference type="Gene3D" id="2.40.250.10">
    <property type="entry name" value="Core binding factor, beta subunit"/>
    <property type="match status" value="1"/>
</dbReference>
<dbReference type="Pfam" id="PF02312">
    <property type="entry name" value="CBF_beta"/>
    <property type="match status" value="1"/>
</dbReference>
<dbReference type="WBParaSite" id="MBELARI_LOCUS21310">
    <property type="protein sequence ID" value="MBELARI_LOCUS21310"/>
    <property type="gene ID" value="MBELARI_LOCUS21310"/>
</dbReference>
<accession>A0AAF3F420</accession>
<keyword evidence="1" id="KW-1185">Reference proteome</keyword>
<dbReference type="GO" id="GO:0003713">
    <property type="term" value="F:transcription coactivator activity"/>
    <property type="evidence" value="ECO:0007669"/>
    <property type="project" value="InterPro"/>
</dbReference>
<dbReference type="InterPro" id="IPR003417">
    <property type="entry name" value="CBF_beta"/>
</dbReference>
<dbReference type="AlphaFoldDB" id="A0AAF3F420"/>
<dbReference type="InterPro" id="IPR036552">
    <property type="entry name" value="CBF_bsu_sf"/>
</dbReference>
<sequence>MYLLPNQSDRFDGDEFLHELRVYYQCKYSEIPHAQIGERRAQFRREFDNGRVRVTFNNGIAPAFCLSNERNFANGRFSIISEPFLFNGVLVIARGFIDENSLEGRVRIERTEPIGNVIEPSTAQLNEMDRLCALYDISSS</sequence>
<dbReference type="GO" id="GO:0005634">
    <property type="term" value="C:nucleus"/>
    <property type="evidence" value="ECO:0007669"/>
    <property type="project" value="InterPro"/>
</dbReference>
<reference evidence="2" key="1">
    <citation type="submission" date="2024-02" db="UniProtKB">
        <authorList>
            <consortium name="WormBaseParasite"/>
        </authorList>
    </citation>
    <scope>IDENTIFICATION</scope>
</reference>
<proteinExistence type="predicted"/>
<dbReference type="Proteomes" id="UP000887575">
    <property type="component" value="Unassembled WGS sequence"/>
</dbReference>
<dbReference type="SUPFAM" id="SSF50723">
    <property type="entry name" value="Core binding factor beta, CBF"/>
    <property type="match status" value="1"/>
</dbReference>
<evidence type="ECO:0000313" key="2">
    <source>
        <dbReference type="WBParaSite" id="MBELARI_LOCUS21310"/>
    </source>
</evidence>
<protein>
    <submittedName>
        <fullName evidence="2">Uncharacterized protein</fullName>
    </submittedName>
</protein>
<evidence type="ECO:0000313" key="1">
    <source>
        <dbReference type="Proteomes" id="UP000887575"/>
    </source>
</evidence>
<name>A0AAF3F420_9BILA</name>